<evidence type="ECO:0000256" key="2">
    <source>
        <dbReference type="SAM" id="SignalP"/>
    </source>
</evidence>
<dbReference type="EMBL" id="JACXAH010000002">
    <property type="protein sequence ID" value="MBD1370859.1"/>
    <property type="molecule type" value="Genomic_DNA"/>
</dbReference>
<gene>
    <name evidence="4" type="ORF">IC620_00595</name>
</gene>
<evidence type="ECO:0000313" key="4">
    <source>
        <dbReference type="EMBL" id="MBD1370859.1"/>
    </source>
</evidence>
<dbReference type="PANTHER" id="PTHR21666:SF289">
    <property type="entry name" value="L-ALA--D-GLU ENDOPEPTIDASE"/>
    <property type="match status" value="1"/>
</dbReference>
<dbReference type="Pfam" id="PF01551">
    <property type="entry name" value="Peptidase_M23"/>
    <property type="match status" value="1"/>
</dbReference>
<dbReference type="InterPro" id="IPR011055">
    <property type="entry name" value="Dup_hybrid_motif"/>
</dbReference>
<accession>A0A926RT93</accession>
<keyword evidence="1 2" id="KW-0732">Signal</keyword>
<dbReference type="PANTHER" id="PTHR21666">
    <property type="entry name" value="PEPTIDASE-RELATED"/>
    <property type="match status" value="1"/>
</dbReference>
<dbReference type="InterPro" id="IPR016047">
    <property type="entry name" value="M23ase_b-sheet_dom"/>
</dbReference>
<dbReference type="SUPFAM" id="SSF51261">
    <property type="entry name" value="Duplicated hybrid motif"/>
    <property type="match status" value="1"/>
</dbReference>
<reference evidence="5" key="1">
    <citation type="submission" date="2022-10" db="EMBL/GenBank/DDBJ databases">
        <title>A novel bacterium of genus Hazenella, isolated from South China Sea.</title>
        <authorList>
            <person name="Huang H."/>
            <person name="Mo K."/>
            <person name="Hu Y."/>
        </authorList>
    </citation>
    <scope>NUCLEOTIDE SEQUENCE [LARGE SCALE GENOMIC DNA]</scope>
    <source>
        <strain evidence="5">IB182357</strain>
    </source>
</reference>
<dbReference type="Proteomes" id="UP000661691">
    <property type="component" value="Unassembled WGS sequence"/>
</dbReference>
<dbReference type="CDD" id="cd12797">
    <property type="entry name" value="M23_peptidase"/>
    <property type="match status" value="1"/>
</dbReference>
<evidence type="ECO:0000256" key="1">
    <source>
        <dbReference type="ARBA" id="ARBA00022729"/>
    </source>
</evidence>
<dbReference type="Gene3D" id="2.70.70.10">
    <property type="entry name" value="Glucose Permease (Domain IIA)"/>
    <property type="match status" value="1"/>
</dbReference>
<protein>
    <submittedName>
        <fullName evidence="4">M23 family metallopeptidase</fullName>
    </submittedName>
</protein>
<dbReference type="InterPro" id="IPR050570">
    <property type="entry name" value="Cell_wall_metabolism_enzyme"/>
</dbReference>
<feature type="chain" id="PRO_5038084189" evidence="2">
    <location>
        <begin position="29"/>
        <end position="340"/>
    </location>
</feature>
<dbReference type="GO" id="GO:0004222">
    <property type="term" value="F:metalloendopeptidase activity"/>
    <property type="evidence" value="ECO:0007669"/>
    <property type="project" value="TreeGrafter"/>
</dbReference>
<dbReference type="AlphaFoldDB" id="A0A926RT93"/>
<keyword evidence="5" id="KW-1185">Reference proteome</keyword>
<name>A0A926RT93_9BACL</name>
<proteinExistence type="predicted"/>
<comment type="caution">
    <text evidence="4">The sequence shown here is derived from an EMBL/GenBank/DDBJ whole genome shotgun (WGS) entry which is preliminary data.</text>
</comment>
<evidence type="ECO:0000259" key="3">
    <source>
        <dbReference type="Pfam" id="PF01551"/>
    </source>
</evidence>
<evidence type="ECO:0000313" key="5">
    <source>
        <dbReference type="Proteomes" id="UP000661691"/>
    </source>
</evidence>
<sequence length="340" mass="38895">MYKKCYLWLSLVSLVCLFTLFSPASLYAVENDPYETKRQMFETMQGITGVPWEYLAAMDIYEKNIHLHPKDPQKNSRTIAIEVPSHQWAGLLNPDLNDKNTASIRFFNGIGHDGDGDGIADPNHDLDILISVSKFLTKNGMTESHVRSQLWHYYLHPTTVDVITHIAKIFQKYPRLQLNEHTFPISPGYSYSYRNTWGAKRGWGGRRIHEGTDIFANYGTPVQSTCYGYVELIGWNRFGGWRIGIRDTNNNYHYFAHLNGFKKGLQKGDIVKPGQLIGSVGSSGYGPPGTAGKFPPHLHYGIYKFNGKNTYSFDPYPQLKQWEKNAHKKRKESRNTSIHK</sequence>
<organism evidence="4 5">
    <name type="scientific">Polycladospora coralii</name>
    <dbReference type="NCBI Taxonomy" id="2771432"/>
    <lineage>
        <taxon>Bacteria</taxon>
        <taxon>Bacillati</taxon>
        <taxon>Bacillota</taxon>
        <taxon>Bacilli</taxon>
        <taxon>Bacillales</taxon>
        <taxon>Thermoactinomycetaceae</taxon>
        <taxon>Polycladospora</taxon>
    </lineage>
</organism>
<feature type="domain" description="M23ase beta-sheet core" evidence="3">
    <location>
        <begin position="208"/>
        <end position="307"/>
    </location>
</feature>
<feature type="signal peptide" evidence="2">
    <location>
        <begin position="1"/>
        <end position="28"/>
    </location>
</feature>
<dbReference type="RefSeq" id="WP_191139233.1">
    <property type="nucleotide sequence ID" value="NZ_JACXAG020000002.1"/>
</dbReference>